<dbReference type="AlphaFoldDB" id="A0A2M8LFV3"/>
<evidence type="ECO:0000256" key="1">
    <source>
        <dbReference type="ARBA" id="ARBA00004651"/>
    </source>
</evidence>
<dbReference type="InterPro" id="IPR003918">
    <property type="entry name" value="NADH_UbQ_OxRdtase"/>
</dbReference>
<name>A0A2M8LFV3_9BACT</name>
<feature type="transmembrane region" description="Helical" evidence="8">
    <location>
        <begin position="277"/>
        <end position="296"/>
    </location>
</feature>
<keyword evidence="5" id="KW-0560">Oxidoreductase</keyword>
<feature type="transmembrane region" description="Helical" evidence="8">
    <location>
        <begin position="165"/>
        <end position="191"/>
    </location>
</feature>
<dbReference type="PANTHER" id="PTHR42682">
    <property type="entry name" value="HYDROGENASE-4 COMPONENT F"/>
    <property type="match status" value="1"/>
</dbReference>
<comment type="subcellular location">
    <subcellularLocation>
        <location evidence="1">Cell membrane</location>
        <topology evidence="1">Multi-pass membrane protein</topology>
    </subcellularLocation>
    <subcellularLocation>
        <location evidence="7">Membrane</location>
        <topology evidence="7">Multi-pass membrane protein</topology>
    </subcellularLocation>
</comment>
<feature type="transmembrane region" description="Helical" evidence="8">
    <location>
        <begin position="383"/>
        <end position="403"/>
    </location>
</feature>
<protein>
    <recommendedName>
        <fullName evidence="9">NADH:quinone oxidoreductase/Mrp antiporter transmembrane domain-containing protein</fullName>
    </recommendedName>
</protein>
<dbReference type="InterPro" id="IPR001750">
    <property type="entry name" value="ND/Mrp_TM"/>
</dbReference>
<dbReference type="Proteomes" id="UP000231436">
    <property type="component" value="Unassembled WGS sequence"/>
</dbReference>
<feature type="transmembrane region" description="Helical" evidence="8">
    <location>
        <begin position="197"/>
        <end position="220"/>
    </location>
</feature>
<feature type="transmembrane region" description="Helical" evidence="8">
    <location>
        <begin position="111"/>
        <end position="129"/>
    </location>
</feature>
<feature type="transmembrane region" description="Helical" evidence="8">
    <location>
        <begin position="6"/>
        <end position="26"/>
    </location>
</feature>
<feature type="transmembrane region" description="Helical" evidence="8">
    <location>
        <begin position="38"/>
        <end position="59"/>
    </location>
</feature>
<dbReference type="PRINTS" id="PR01437">
    <property type="entry name" value="NUOXDRDTASE4"/>
</dbReference>
<comment type="caution">
    <text evidence="10">The sequence shown here is derived from an EMBL/GenBank/DDBJ whole genome shotgun (WGS) entry which is preliminary data.</text>
</comment>
<feature type="transmembrane region" description="Helical" evidence="8">
    <location>
        <begin position="79"/>
        <end position="99"/>
    </location>
</feature>
<keyword evidence="4 8" id="KW-1133">Transmembrane helix</keyword>
<evidence type="ECO:0000313" key="10">
    <source>
        <dbReference type="EMBL" id="PJE76333.1"/>
    </source>
</evidence>
<dbReference type="PANTHER" id="PTHR42682:SF3">
    <property type="entry name" value="FORMATE HYDROGENLYASE SUBUNIT 3-RELATED"/>
    <property type="match status" value="1"/>
</dbReference>
<feature type="transmembrane region" description="Helical" evidence="8">
    <location>
        <begin position="303"/>
        <end position="325"/>
    </location>
</feature>
<evidence type="ECO:0000313" key="11">
    <source>
        <dbReference type="Proteomes" id="UP000231436"/>
    </source>
</evidence>
<keyword evidence="6 8" id="KW-0472">Membrane</keyword>
<feature type="transmembrane region" description="Helical" evidence="8">
    <location>
        <begin position="641"/>
        <end position="659"/>
    </location>
</feature>
<dbReference type="GO" id="GO:0008137">
    <property type="term" value="F:NADH dehydrogenase (ubiquinone) activity"/>
    <property type="evidence" value="ECO:0007669"/>
    <property type="project" value="InterPro"/>
</dbReference>
<accession>A0A2M8LFV3</accession>
<evidence type="ECO:0000256" key="5">
    <source>
        <dbReference type="ARBA" id="ARBA00023002"/>
    </source>
</evidence>
<feature type="transmembrane region" description="Helical" evidence="8">
    <location>
        <begin position="476"/>
        <end position="503"/>
    </location>
</feature>
<proteinExistence type="predicted"/>
<gene>
    <name evidence="10" type="ORF">COV05_05050</name>
</gene>
<dbReference type="InterPro" id="IPR052175">
    <property type="entry name" value="ComplexI-like_HydComp"/>
</dbReference>
<dbReference type="EMBL" id="PFEU01000029">
    <property type="protein sequence ID" value="PJE76333.1"/>
    <property type="molecule type" value="Genomic_DNA"/>
</dbReference>
<evidence type="ECO:0000256" key="7">
    <source>
        <dbReference type="RuleBase" id="RU000320"/>
    </source>
</evidence>
<dbReference type="GO" id="GO:0016491">
    <property type="term" value="F:oxidoreductase activity"/>
    <property type="evidence" value="ECO:0007669"/>
    <property type="project" value="UniProtKB-KW"/>
</dbReference>
<feature type="transmembrane region" description="Helical" evidence="8">
    <location>
        <begin position="423"/>
        <end position="456"/>
    </location>
</feature>
<evidence type="ECO:0000256" key="3">
    <source>
        <dbReference type="ARBA" id="ARBA00022692"/>
    </source>
</evidence>
<sequence>MSLFSQNLLFASLLFTLFSGICALGGRSLVFHKLSQGLLLVSGVLGMLASFKVLLAPQTVLYFGLASSEFFPVFQLDPYGAVFFLLISLVSFLSALYAVPYLASYQETYHLQSLNALVATFVLGMQLVVVSQSPMAFMLGWETMSLASFFLVVSDRSHESVKAALLYLVMTHLGAGALLIGFLLLAQGFFFADFEQLAALAASAPLWILSVCFGLFFFGFGSKAGLVPFHVWLPEAHPAAPSHISALMSGIMLKVALYGFLRVLLFILPPIGATASLFILGFGLLSALYGVLYAVVERDFKRTLAFSSIENIGLIFTMLGVAFFAQSQGLEGLYQTALIAAIFFAIAHAIFKSGLFLASGLIVRAVHSRDLEKMGGLARQMPLFSMVFFVLCLAAASLPPFAPFFGEWIFFQSILQNFSSQNLFVTIVLILTFAVIALVGGLAIFAMVKLFAISMLAEPRSEAAREVHEKPRAGELFSVAILAFLALGLGLYAPTVLSLIGASVLVSSPAEITVGSATIQPSLIFWLLLGCVFVVWILRRIFSRTAHERIYHGWDCGQPIDASMEYTATAFSAPIRFFFRLILKTKKTLVAQPVVATNPWITTRTATVDLRSIWMDYGYVPLGRFIIGMAEQVKKIQSGNIRFYLLLMFLTLILTIWVAL</sequence>
<organism evidence="10 11">
    <name type="scientific">Candidatus Uhrbacteria bacterium CG10_big_fil_rev_8_21_14_0_10_48_16</name>
    <dbReference type="NCBI Taxonomy" id="1975038"/>
    <lineage>
        <taxon>Bacteria</taxon>
        <taxon>Candidatus Uhriibacteriota</taxon>
    </lineage>
</organism>
<reference evidence="11" key="1">
    <citation type="submission" date="2017-09" db="EMBL/GenBank/DDBJ databases">
        <title>Depth-based differentiation of microbial function through sediment-hosted aquifers and enrichment of novel symbionts in the deep terrestrial subsurface.</title>
        <authorList>
            <person name="Probst A.J."/>
            <person name="Ladd B."/>
            <person name="Jarett J.K."/>
            <person name="Geller-Mcgrath D.E."/>
            <person name="Sieber C.M.K."/>
            <person name="Emerson J.B."/>
            <person name="Anantharaman K."/>
            <person name="Thomas B.C."/>
            <person name="Malmstrom R."/>
            <person name="Stieglmeier M."/>
            <person name="Klingl A."/>
            <person name="Woyke T."/>
            <person name="Ryan C.M."/>
            <person name="Banfield J.F."/>
        </authorList>
    </citation>
    <scope>NUCLEOTIDE SEQUENCE [LARGE SCALE GENOMIC DNA]</scope>
</reference>
<feature type="transmembrane region" description="Helical" evidence="8">
    <location>
        <begin position="337"/>
        <end position="363"/>
    </location>
</feature>
<feature type="domain" description="NADH:quinone oxidoreductase/Mrp antiporter transmembrane" evidence="9">
    <location>
        <begin position="134"/>
        <end position="430"/>
    </location>
</feature>
<keyword evidence="3 7" id="KW-0812">Transmembrane</keyword>
<dbReference type="Pfam" id="PF00361">
    <property type="entry name" value="Proton_antipo_M"/>
    <property type="match status" value="1"/>
</dbReference>
<evidence type="ECO:0000256" key="2">
    <source>
        <dbReference type="ARBA" id="ARBA00022475"/>
    </source>
</evidence>
<dbReference type="GO" id="GO:0042773">
    <property type="term" value="P:ATP synthesis coupled electron transport"/>
    <property type="evidence" value="ECO:0007669"/>
    <property type="project" value="InterPro"/>
</dbReference>
<keyword evidence="2" id="KW-1003">Cell membrane</keyword>
<evidence type="ECO:0000256" key="4">
    <source>
        <dbReference type="ARBA" id="ARBA00022989"/>
    </source>
</evidence>
<dbReference type="GO" id="GO:0005886">
    <property type="term" value="C:plasma membrane"/>
    <property type="evidence" value="ECO:0007669"/>
    <property type="project" value="UniProtKB-SubCell"/>
</dbReference>
<evidence type="ECO:0000259" key="9">
    <source>
        <dbReference type="Pfam" id="PF00361"/>
    </source>
</evidence>
<feature type="transmembrane region" description="Helical" evidence="8">
    <location>
        <begin position="523"/>
        <end position="542"/>
    </location>
</feature>
<evidence type="ECO:0000256" key="6">
    <source>
        <dbReference type="ARBA" id="ARBA00023136"/>
    </source>
</evidence>
<evidence type="ECO:0000256" key="8">
    <source>
        <dbReference type="SAM" id="Phobius"/>
    </source>
</evidence>